<evidence type="ECO:0000259" key="19">
    <source>
        <dbReference type="PROSITE" id="PS51483"/>
    </source>
</evidence>
<evidence type="ECO:0000313" key="21">
    <source>
        <dbReference type="EMBL" id="QDQ43265.1"/>
    </source>
</evidence>
<comment type="subcellular location">
    <subcellularLocation>
        <location evidence="1 15">Cytoplasm</location>
    </subcellularLocation>
</comment>
<dbReference type="InterPro" id="IPR005121">
    <property type="entry name" value="Fdx_antiC-bd"/>
</dbReference>
<dbReference type="InterPro" id="IPR005146">
    <property type="entry name" value="B3/B4_tRNA-bd"/>
</dbReference>
<dbReference type="InterPro" id="IPR045864">
    <property type="entry name" value="aa-tRNA-synth_II/BPL/LPL"/>
</dbReference>
<reference evidence="23" key="3">
    <citation type="submission" date="2019-03" db="EMBL/GenBank/DDBJ databases">
        <title>Complete genome of Methylacidiphilum kamchatkense Kam1.</title>
        <authorList>
            <person name="Kruse T."/>
            <person name="Murarilal Ratnadevi C."/>
            <person name="Erikstad H.-A."/>
            <person name="Birkeland N.-K."/>
        </authorList>
    </citation>
    <scope>NUCLEOTIDE SEQUENCE [LARGE SCALE GENOMIC DNA]</scope>
    <source>
        <strain evidence="23">kam1</strain>
    </source>
</reference>
<dbReference type="FunFam" id="2.40.50.140:FF:000045">
    <property type="entry name" value="Phenylalanine--tRNA ligase beta subunit"/>
    <property type="match status" value="1"/>
</dbReference>
<dbReference type="InterPro" id="IPR041616">
    <property type="entry name" value="PheRS_beta_core"/>
</dbReference>
<dbReference type="SUPFAM" id="SSF50249">
    <property type="entry name" value="Nucleic acid-binding proteins"/>
    <property type="match status" value="1"/>
</dbReference>
<dbReference type="RefSeq" id="WP_039721423.1">
    <property type="nucleotide sequence ID" value="NZ_CP037899.1"/>
</dbReference>
<dbReference type="SMART" id="SM00874">
    <property type="entry name" value="B5"/>
    <property type="match status" value="1"/>
</dbReference>
<dbReference type="EMBL" id="CP037899">
    <property type="protein sequence ID" value="QDQ43265.1"/>
    <property type="molecule type" value="Genomic_DNA"/>
</dbReference>
<comment type="subunit">
    <text evidence="3 15">Tetramer of two alpha and two beta subunits.</text>
</comment>
<evidence type="ECO:0000256" key="9">
    <source>
        <dbReference type="ARBA" id="ARBA00022840"/>
    </source>
</evidence>
<evidence type="ECO:0000256" key="12">
    <source>
        <dbReference type="ARBA" id="ARBA00022917"/>
    </source>
</evidence>
<dbReference type="Gene3D" id="3.50.40.10">
    <property type="entry name" value="Phenylalanyl-trna Synthetase, Chain B, domain 3"/>
    <property type="match status" value="1"/>
</dbReference>
<feature type="binding site" evidence="15">
    <location>
        <position position="461"/>
    </location>
    <ligand>
        <name>Mg(2+)</name>
        <dbReference type="ChEBI" id="CHEBI:18420"/>
        <note>shared with alpha subunit</note>
    </ligand>
</feature>
<sequence length="775" mass="87354">MKISINWLRDYLELEKPLALIVEKLTLGGVEVEEVNEIGIEDEKIVVGEIVSWRPHPNADKLRLCEVFTGLEKFSIVCGAKNFDVGDRVALALPGAVLPGGLQIGVKKIRGETSYGMLCSEKELGLSGESQGIMILSKEIALGTSLSSLFPKDTILDLEITPNRSDLLCYIGIARELAAFGVGKLKSSRAFQLASMGEGLMSSYGRVTIENKKKCPLYSGCWVENIRVGPSPIWLASRLKASGFKPINAVVDITNYVLLETGQPLHAFDAEQFGSQNIIVRDAQKGELFVGLDGKEYILDERDLVIASPHQIEALAGVIGGKASAVSSSTTSILLESAWFEPFTIQQTSNRLGIVTEASYRFARRVDPQGVIPGRIRAVELLEKVIGAKLVGGTIEGVIETRKNSIRLRKQKLEKFTALSWSQPVIEEKLKSLGLLLKHQTEKETYWEAPSFRSDLEIEEDLIEELVRLRGLADIPSRIPFGLASPSASEKEWAKVFELKQALASKGYQECMTIPLVADEKKQEEDRISLSNPASNYHVVLRKSFLRSLVEVANTNWRRGNKEIRIFEIGTLFFNNKGKVCEEQRLGILVGGETNQLDTHKLQWSMKQRKIDFYDLKQLVDFLEQKKGFLEEDRKELFLVRSEDLEGLAVDFPCYYVEYTLERWKRKNEELPTYRPLPTQPSIRRDIALIVDKELKHKEILTEIQNQEIPFLESVELFDLFEDLEGVRIPKEKKSLAYALTFRAKDRTLTDEEVNAIVIKLKEGLRKKLSCSFRE</sequence>
<dbReference type="STRING" id="1202785.A946_06010"/>
<comment type="cofactor">
    <cofactor evidence="15">
        <name>Mg(2+)</name>
        <dbReference type="ChEBI" id="CHEBI:18420"/>
    </cofactor>
    <text evidence="15">Binds 2 magnesium ions per tetramer.</text>
</comment>
<evidence type="ECO:0000256" key="15">
    <source>
        <dbReference type="HAMAP-Rule" id="MF_00283"/>
    </source>
</evidence>
<dbReference type="SMART" id="SM00873">
    <property type="entry name" value="B3_4"/>
    <property type="match status" value="1"/>
</dbReference>
<dbReference type="PROSITE" id="PS51447">
    <property type="entry name" value="FDX_ACB"/>
    <property type="match status" value="1"/>
</dbReference>
<dbReference type="Gene3D" id="2.40.50.140">
    <property type="entry name" value="Nucleic acid-binding proteins"/>
    <property type="match status" value="1"/>
</dbReference>
<dbReference type="GO" id="GO:0004826">
    <property type="term" value="F:phenylalanine-tRNA ligase activity"/>
    <property type="evidence" value="ECO:0007669"/>
    <property type="project" value="UniProtKB-UniRule"/>
</dbReference>
<dbReference type="CDD" id="cd02796">
    <property type="entry name" value="tRNA_bind_bactPheRS"/>
    <property type="match status" value="1"/>
</dbReference>
<evidence type="ECO:0000313" key="22">
    <source>
        <dbReference type="Proteomes" id="UP000031594"/>
    </source>
</evidence>
<dbReference type="SMART" id="SM00896">
    <property type="entry name" value="FDX-ACB"/>
    <property type="match status" value="1"/>
</dbReference>
<dbReference type="Proteomes" id="UP000315925">
    <property type="component" value="Chromosome"/>
</dbReference>
<evidence type="ECO:0000313" key="23">
    <source>
        <dbReference type="Proteomes" id="UP000315925"/>
    </source>
</evidence>
<reference evidence="20 22" key="1">
    <citation type="submission" date="2014-08" db="EMBL/GenBank/DDBJ databases">
        <title>Methylacidiphilum kamchatkense strain Kam1 draft genome sequence.</title>
        <authorList>
            <person name="Birkeland N.-K."/>
            <person name="Erikstad H.A."/>
        </authorList>
    </citation>
    <scope>NUCLEOTIDE SEQUENCE [LARGE SCALE GENOMIC DNA]</scope>
    <source>
        <strain evidence="20 22">Kam1</strain>
    </source>
</reference>
<dbReference type="EMBL" id="JQNX01000004">
    <property type="protein sequence ID" value="KIE58450.1"/>
    <property type="molecule type" value="Genomic_DNA"/>
</dbReference>
<evidence type="ECO:0000256" key="11">
    <source>
        <dbReference type="ARBA" id="ARBA00022884"/>
    </source>
</evidence>
<evidence type="ECO:0000259" key="17">
    <source>
        <dbReference type="PROSITE" id="PS50886"/>
    </source>
</evidence>
<comment type="catalytic activity">
    <reaction evidence="14 15">
        <text>tRNA(Phe) + L-phenylalanine + ATP = L-phenylalanyl-tRNA(Phe) + AMP + diphosphate + H(+)</text>
        <dbReference type="Rhea" id="RHEA:19413"/>
        <dbReference type="Rhea" id="RHEA-COMP:9668"/>
        <dbReference type="Rhea" id="RHEA-COMP:9699"/>
        <dbReference type="ChEBI" id="CHEBI:15378"/>
        <dbReference type="ChEBI" id="CHEBI:30616"/>
        <dbReference type="ChEBI" id="CHEBI:33019"/>
        <dbReference type="ChEBI" id="CHEBI:58095"/>
        <dbReference type="ChEBI" id="CHEBI:78442"/>
        <dbReference type="ChEBI" id="CHEBI:78531"/>
        <dbReference type="ChEBI" id="CHEBI:456215"/>
        <dbReference type="EC" id="6.1.1.20"/>
    </reaction>
</comment>
<reference evidence="21" key="2">
    <citation type="journal article" date="2019" name="BMC Genomics">
        <title>Complete genome sequence analysis of the thermoacidophilic verrucomicrobial methanotroph 'Candidatus Methylacidiphilum kamchatkense' strain Kam1 and comparison with its closest relatives.</title>
        <authorList>
            <person name="Kruse T."/>
            <person name="Ratnadevi C.M."/>
            <person name="Erikstad H.A."/>
            <person name="Birkeland N.K."/>
        </authorList>
    </citation>
    <scope>NUCLEOTIDE SEQUENCE</scope>
    <source>
        <strain evidence="21">Kam1</strain>
    </source>
</reference>
<dbReference type="PROSITE" id="PS51483">
    <property type="entry name" value="B5"/>
    <property type="match status" value="1"/>
</dbReference>
<dbReference type="InterPro" id="IPR036690">
    <property type="entry name" value="Fdx_antiC-bd_sf"/>
</dbReference>
<dbReference type="GO" id="GO:0009328">
    <property type="term" value="C:phenylalanine-tRNA ligase complex"/>
    <property type="evidence" value="ECO:0007669"/>
    <property type="project" value="TreeGrafter"/>
</dbReference>
<gene>
    <name evidence="15" type="primary">pheT</name>
    <name evidence="20" type="ORF">A946_06010</name>
    <name evidence="21" type="ORF">kam1_2057</name>
</gene>
<evidence type="ECO:0000259" key="18">
    <source>
        <dbReference type="PROSITE" id="PS51447"/>
    </source>
</evidence>
<dbReference type="HAMAP" id="MF_00283">
    <property type="entry name" value="Phe_tRNA_synth_beta1"/>
    <property type="match status" value="1"/>
</dbReference>
<evidence type="ECO:0000256" key="16">
    <source>
        <dbReference type="PROSITE-ProRule" id="PRU00209"/>
    </source>
</evidence>
<evidence type="ECO:0000256" key="2">
    <source>
        <dbReference type="ARBA" id="ARBA00008653"/>
    </source>
</evidence>
<dbReference type="InterPro" id="IPR033714">
    <property type="entry name" value="tRNA_bind_bactPheRS"/>
</dbReference>
<dbReference type="Pfam" id="PF01588">
    <property type="entry name" value="tRNA_bind"/>
    <property type="match status" value="1"/>
</dbReference>
<protein>
    <recommendedName>
        <fullName evidence="15">Phenylalanine--tRNA ligase beta subunit</fullName>
        <ecNumber evidence="15">6.1.1.20</ecNumber>
    </recommendedName>
    <alternativeName>
        <fullName evidence="15">Phenylalanyl-tRNA synthetase beta subunit</fullName>
        <shortName evidence="15">PheRS</shortName>
    </alternativeName>
</protein>
<organism evidence="21 23">
    <name type="scientific">Methylacidiphilum kamchatkense Kam1</name>
    <dbReference type="NCBI Taxonomy" id="1202785"/>
    <lineage>
        <taxon>Bacteria</taxon>
        <taxon>Pseudomonadati</taxon>
        <taxon>Verrucomicrobiota</taxon>
        <taxon>Methylacidiphilae</taxon>
        <taxon>Methylacidiphilales</taxon>
        <taxon>Methylacidiphilaceae</taxon>
        <taxon>Methylacidiphilum (ex Ratnadevi et al. 2023)</taxon>
    </lineage>
</organism>
<dbReference type="PANTHER" id="PTHR10947:SF0">
    <property type="entry name" value="PHENYLALANINE--TRNA LIGASE BETA SUBUNIT"/>
    <property type="match status" value="1"/>
</dbReference>
<evidence type="ECO:0000256" key="7">
    <source>
        <dbReference type="ARBA" id="ARBA00022723"/>
    </source>
</evidence>
<accession>A0A0C1V410</accession>
<keyword evidence="8 15" id="KW-0547">Nucleotide-binding</keyword>
<dbReference type="OrthoDB" id="9805455at2"/>
<dbReference type="Gene3D" id="3.30.56.10">
    <property type="match status" value="2"/>
</dbReference>
<feature type="domain" description="TRNA-binding" evidence="17">
    <location>
        <begin position="39"/>
        <end position="147"/>
    </location>
</feature>
<evidence type="ECO:0000256" key="6">
    <source>
        <dbReference type="ARBA" id="ARBA00022598"/>
    </source>
</evidence>
<dbReference type="GO" id="GO:0000287">
    <property type="term" value="F:magnesium ion binding"/>
    <property type="evidence" value="ECO:0007669"/>
    <property type="project" value="UniProtKB-UniRule"/>
</dbReference>
<keyword evidence="13 15" id="KW-0030">Aminoacyl-tRNA synthetase</keyword>
<comment type="similarity">
    <text evidence="2 15">Belongs to the phenylalanyl-tRNA synthetase beta subunit family. Type 1 subfamily.</text>
</comment>
<evidence type="ECO:0000256" key="13">
    <source>
        <dbReference type="ARBA" id="ARBA00023146"/>
    </source>
</evidence>
<dbReference type="SUPFAM" id="SSF56037">
    <property type="entry name" value="PheT/TilS domain"/>
    <property type="match status" value="1"/>
</dbReference>
<dbReference type="Pfam" id="PF03484">
    <property type="entry name" value="B5"/>
    <property type="match status" value="1"/>
</dbReference>
<dbReference type="Gene3D" id="3.30.930.10">
    <property type="entry name" value="Bira Bifunctional Protein, Domain 2"/>
    <property type="match status" value="1"/>
</dbReference>
<dbReference type="InterPro" id="IPR045060">
    <property type="entry name" value="Phe-tRNA-ligase_IIc_bsu"/>
</dbReference>
<feature type="binding site" evidence="15">
    <location>
        <position position="455"/>
    </location>
    <ligand>
        <name>Mg(2+)</name>
        <dbReference type="ChEBI" id="CHEBI:18420"/>
        <note>shared with alpha subunit</note>
    </ligand>
</feature>
<dbReference type="GO" id="GO:0005524">
    <property type="term" value="F:ATP binding"/>
    <property type="evidence" value="ECO:0007669"/>
    <property type="project" value="UniProtKB-UniRule"/>
</dbReference>
<dbReference type="AlphaFoldDB" id="A0A0C1V410"/>
<keyword evidence="5 16" id="KW-0820">tRNA-binding</keyword>
<dbReference type="PANTHER" id="PTHR10947">
    <property type="entry name" value="PHENYLALANYL-TRNA SYNTHETASE BETA CHAIN AND LEUCINE-RICH REPEAT-CONTAINING PROTEIN 47"/>
    <property type="match status" value="1"/>
</dbReference>
<evidence type="ECO:0000256" key="5">
    <source>
        <dbReference type="ARBA" id="ARBA00022555"/>
    </source>
</evidence>
<name>A0A0C1V410_9BACT</name>
<dbReference type="PROSITE" id="PS50886">
    <property type="entry name" value="TRBD"/>
    <property type="match status" value="1"/>
</dbReference>
<dbReference type="InterPro" id="IPR004532">
    <property type="entry name" value="Phe-tRNA-ligase_IIc_bsu_bact"/>
</dbReference>
<dbReference type="Pfam" id="PF03483">
    <property type="entry name" value="B3_4"/>
    <property type="match status" value="1"/>
</dbReference>
<evidence type="ECO:0000256" key="14">
    <source>
        <dbReference type="ARBA" id="ARBA00049255"/>
    </source>
</evidence>
<proteinExistence type="inferred from homology"/>
<keyword evidence="10 15" id="KW-0460">Magnesium</keyword>
<keyword evidence="12 15" id="KW-0648">Protein biosynthesis</keyword>
<dbReference type="Proteomes" id="UP000031594">
    <property type="component" value="Unassembled WGS sequence"/>
</dbReference>
<dbReference type="SUPFAM" id="SSF54991">
    <property type="entry name" value="Anticodon-binding domain of PheRS"/>
    <property type="match status" value="1"/>
</dbReference>
<feature type="binding site" evidence="15">
    <location>
        <position position="465"/>
    </location>
    <ligand>
        <name>Mg(2+)</name>
        <dbReference type="ChEBI" id="CHEBI:18420"/>
        <note>shared with alpha subunit</note>
    </ligand>
</feature>
<dbReference type="GO" id="GO:0000049">
    <property type="term" value="F:tRNA binding"/>
    <property type="evidence" value="ECO:0007669"/>
    <property type="project" value="UniProtKB-UniRule"/>
</dbReference>
<keyword evidence="4 15" id="KW-0963">Cytoplasm</keyword>
<dbReference type="NCBIfam" id="NF045760">
    <property type="entry name" value="YtpR"/>
    <property type="match status" value="1"/>
</dbReference>
<dbReference type="Gene3D" id="3.30.70.380">
    <property type="entry name" value="Ferrodoxin-fold anticodon-binding domain"/>
    <property type="match status" value="1"/>
</dbReference>
<evidence type="ECO:0000256" key="4">
    <source>
        <dbReference type="ARBA" id="ARBA00022490"/>
    </source>
</evidence>
<evidence type="ECO:0000313" key="20">
    <source>
        <dbReference type="EMBL" id="KIE58450.1"/>
    </source>
</evidence>
<dbReference type="SUPFAM" id="SSF46955">
    <property type="entry name" value="Putative DNA-binding domain"/>
    <property type="match status" value="1"/>
</dbReference>
<dbReference type="InterPro" id="IPR002547">
    <property type="entry name" value="tRNA-bd_dom"/>
</dbReference>
<keyword evidence="7 15" id="KW-0479">Metal-binding</keyword>
<dbReference type="GO" id="GO:0006432">
    <property type="term" value="P:phenylalanyl-tRNA aminoacylation"/>
    <property type="evidence" value="ECO:0007669"/>
    <property type="project" value="UniProtKB-UniRule"/>
</dbReference>
<dbReference type="InterPro" id="IPR020825">
    <property type="entry name" value="Phe-tRNA_synthase-like_B3/B4"/>
</dbReference>
<feature type="domain" description="FDX-ACB" evidence="18">
    <location>
        <begin position="678"/>
        <end position="774"/>
    </location>
</feature>
<keyword evidence="6 15" id="KW-0436">Ligase</keyword>
<keyword evidence="11 16" id="KW-0694">RNA-binding</keyword>
<dbReference type="NCBIfam" id="TIGR00472">
    <property type="entry name" value="pheT_bact"/>
    <property type="match status" value="1"/>
</dbReference>
<dbReference type="EC" id="6.1.1.20" evidence="15"/>
<dbReference type="InterPro" id="IPR005147">
    <property type="entry name" value="tRNA_synthase_B5-dom"/>
</dbReference>
<feature type="domain" description="B5" evidence="19">
    <location>
        <begin position="401"/>
        <end position="477"/>
    </location>
</feature>
<feature type="binding site" evidence="15">
    <location>
        <position position="464"/>
    </location>
    <ligand>
        <name>Mg(2+)</name>
        <dbReference type="ChEBI" id="CHEBI:18420"/>
        <note>shared with alpha subunit</note>
    </ligand>
</feature>
<dbReference type="InterPro" id="IPR012340">
    <property type="entry name" value="NA-bd_OB-fold"/>
</dbReference>
<evidence type="ECO:0000256" key="10">
    <source>
        <dbReference type="ARBA" id="ARBA00022842"/>
    </source>
</evidence>
<dbReference type="InterPro" id="IPR009061">
    <property type="entry name" value="DNA-bd_dom_put_sf"/>
</dbReference>
<evidence type="ECO:0000256" key="3">
    <source>
        <dbReference type="ARBA" id="ARBA00011209"/>
    </source>
</evidence>
<keyword evidence="22" id="KW-1185">Reference proteome</keyword>
<evidence type="ECO:0000256" key="8">
    <source>
        <dbReference type="ARBA" id="ARBA00022741"/>
    </source>
</evidence>
<evidence type="ECO:0000256" key="1">
    <source>
        <dbReference type="ARBA" id="ARBA00004496"/>
    </source>
</evidence>
<dbReference type="SUPFAM" id="SSF55681">
    <property type="entry name" value="Class II aaRS and biotin synthetases"/>
    <property type="match status" value="1"/>
</dbReference>
<keyword evidence="9 15" id="KW-0067">ATP-binding</keyword>
<dbReference type="KEGG" id="mkc:kam1_2057"/>
<dbReference type="Pfam" id="PF03147">
    <property type="entry name" value="FDX-ACB"/>
    <property type="match status" value="1"/>
</dbReference>
<dbReference type="Pfam" id="PF17759">
    <property type="entry name" value="tRNA_synthFbeta"/>
    <property type="match status" value="1"/>
</dbReference>
<dbReference type="FunFam" id="3.30.70.380:FF:000001">
    <property type="entry name" value="Phenylalanine--tRNA ligase beta subunit"/>
    <property type="match status" value="1"/>
</dbReference>